<evidence type="ECO:0000313" key="3">
    <source>
        <dbReference type="Proteomes" id="UP001210925"/>
    </source>
</evidence>
<gene>
    <name evidence="2" type="ORF">HK103_007035</name>
</gene>
<dbReference type="AlphaFoldDB" id="A0AAD5UGC2"/>
<keyword evidence="3" id="KW-1185">Reference proteome</keyword>
<sequence>MEAQTKRPQTARPVPKESWCKNLDISRPRSAGRKVSFHIPHAPPSEKPPETDSFMLGRVYPIHAPSRSPSVPPSVTDSIATSEWDDFEALPENPSILLRKVATSEQPVKLIQRRPASASRPLTYIPSYSIKTQSVRFNVEKYRIEQITLRRIKHAVKVALMKTIEALKSPAMQAFSQSAKSSYISLNNTPELNENIVKTVSNRSQSAKFQSKVTTPQSILDMLAEVEKYNKRKQKKKVVNGKITICDDGDHKQIKTKSVIKTK</sequence>
<name>A0AAD5UGC2_9FUNG</name>
<dbReference type="Proteomes" id="UP001210925">
    <property type="component" value="Unassembled WGS sequence"/>
</dbReference>
<evidence type="ECO:0000256" key="1">
    <source>
        <dbReference type="SAM" id="MobiDB-lite"/>
    </source>
</evidence>
<proteinExistence type="predicted"/>
<feature type="compositionally biased region" description="Basic and acidic residues" evidence="1">
    <location>
        <begin position="14"/>
        <end position="27"/>
    </location>
</feature>
<evidence type="ECO:0000313" key="2">
    <source>
        <dbReference type="EMBL" id="KAJ3254625.1"/>
    </source>
</evidence>
<comment type="caution">
    <text evidence="2">The sequence shown here is derived from an EMBL/GenBank/DDBJ whole genome shotgun (WGS) entry which is preliminary data.</text>
</comment>
<protein>
    <submittedName>
        <fullName evidence="2">Uncharacterized protein</fullName>
    </submittedName>
</protein>
<accession>A0AAD5UGC2</accession>
<organism evidence="2 3">
    <name type="scientific">Boothiomyces macroporosus</name>
    <dbReference type="NCBI Taxonomy" id="261099"/>
    <lineage>
        <taxon>Eukaryota</taxon>
        <taxon>Fungi</taxon>
        <taxon>Fungi incertae sedis</taxon>
        <taxon>Chytridiomycota</taxon>
        <taxon>Chytridiomycota incertae sedis</taxon>
        <taxon>Chytridiomycetes</taxon>
        <taxon>Rhizophydiales</taxon>
        <taxon>Terramycetaceae</taxon>
        <taxon>Boothiomyces</taxon>
    </lineage>
</organism>
<feature type="region of interest" description="Disordered" evidence="1">
    <location>
        <begin position="1"/>
        <end position="53"/>
    </location>
</feature>
<reference evidence="2" key="1">
    <citation type="submission" date="2020-05" db="EMBL/GenBank/DDBJ databases">
        <title>Phylogenomic resolution of chytrid fungi.</title>
        <authorList>
            <person name="Stajich J.E."/>
            <person name="Amses K."/>
            <person name="Simmons R."/>
            <person name="Seto K."/>
            <person name="Myers J."/>
            <person name="Bonds A."/>
            <person name="Quandt C.A."/>
            <person name="Barry K."/>
            <person name="Liu P."/>
            <person name="Grigoriev I."/>
            <person name="Longcore J.E."/>
            <person name="James T.Y."/>
        </authorList>
    </citation>
    <scope>NUCLEOTIDE SEQUENCE</scope>
    <source>
        <strain evidence="2">PLAUS21</strain>
    </source>
</reference>
<dbReference type="EMBL" id="JADGKB010000081">
    <property type="protein sequence ID" value="KAJ3254625.1"/>
    <property type="molecule type" value="Genomic_DNA"/>
</dbReference>